<dbReference type="PANTHER" id="PTHR33112:SF11">
    <property type="entry name" value="HETEROKARYON INCOMPATIBILITY DOMAIN-CONTAINING PROTEIN"/>
    <property type="match status" value="1"/>
</dbReference>
<organism evidence="2 3">
    <name type="scientific">Fusarium torreyae</name>
    <dbReference type="NCBI Taxonomy" id="1237075"/>
    <lineage>
        <taxon>Eukaryota</taxon>
        <taxon>Fungi</taxon>
        <taxon>Dikarya</taxon>
        <taxon>Ascomycota</taxon>
        <taxon>Pezizomycotina</taxon>
        <taxon>Sordariomycetes</taxon>
        <taxon>Hypocreomycetidae</taxon>
        <taxon>Hypocreales</taxon>
        <taxon>Nectriaceae</taxon>
        <taxon>Fusarium</taxon>
    </lineage>
</organism>
<name>A0A9W8VDF7_9HYPO</name>
<dbReference type="EMBL" id="JAOQAZ010000023">
    <property type="protein sequence ID" value="KAJ4253814.1"/>
    <property type="molecule type" value="Genomic_DNA"/>
</dbReference>
<comment type="caution">
    <text evidence="2">The sequence shown here is derived from an EMBL/GenBank/DDBJ whole genome shotgun (WGS) entry which is preliminary data.</text>
</comment>
<gene>
    <name evidence="2" type="ORF">NW762_010209</name>
</gene>
<proteinExistence type="predicted"/>
<dbReference type="Proteomes" id="UP001152049">
    <property type="component" value="Unassembled WGS sequence"/>
</dbReference>
<dbReference type="Pfam" id="PF06985">
    <property type="entry name" value="HET"/>
    <property type="match status" value="1"/>
</dbReference>
<reference evidence="2" key="1">
    <citation type="submission" date="2022-09" db="EMBL/GenBank/DDBJ databases">
        <title>Fusarium specimens isolated from Avocado Roots.</title>
        <authorList>
            <person name="Stajich J."/>
            <person name="Roper C."/>
            <person name="Heimlech-Rivalta G."/>
        </authorList>
    </citation>
    <scope>NUCLEOTIDE SEQUENCE</scope>
    <source>
        <strain evidence="2">CF00136</strain>
    </source>
</reference>
<dbReference type="PANTHER" id="PTHR33112">
    <property type="entry name" value="DOMAIN PROTEIN, PUTATIVE-RELATED"/>
    <property type="match status" value="1"/>
</dbReference>
<keyword evidence="3" id="KW-1185">Reference proteome</keyword>
<protein>
    <recommendedName>
        <fullName evidence="1">Heterokaryon incompatibility domain-containing protein</fullName>
    </recommendedName>
</protein>
<dbReference type="OrthoDB" id="5362512at2759"/>
<evidence type="ECO:0000313" key="2">
    <source>
        <dbReference type="EMBL" id="KAJ4253814.1"/>
    </source>
</evidence>
<dbReference type="AlphaFoldDB" id="A0A9W8VDF7"/>
<dbReference type="InterPro" id="IPR010730">
    <property type="entry name" value="HET"/>
</dbReference>
<feature type="domain" description="Heterokaryon incompatibility" evidence="1">
    <location>
        <begin position="4"/>
        <end position="134"/>
    </location>
</feature>
<evidence type="ECO:0000259" key="1">
    <source>
        <dbReference type="Pfam" id="PF06985"/>
    </source>
</evidence>
<evidence type="ECO:0000313" key="3">
    <source>
        <dbReference type="Proteomes" id="UP001152049"/>
    </source>
</evidence>
<sequence>MPISSLPPTFRDASFTARQLGVRYVWIDALCIFQDKDDLSDWEREASLMHKVYSNSFCNIVAGVTNDSSHSIFRSRNPPSLIPPVSMVRLGKSPFRLYSDDELVIHSTHVVTYKGFWKQVDEAHINTRGWVMQERFMSHRALIFGTEQLFWECREMEAAETNPDGLRLNSDIPFPAHNVQKQQESQEYPDRYAFWDNLVEIYSACALTFPSDKLIALSGIAKQVASLFPDKYLAGMWRYRLEYNLLWYVHGDAESSRYDTYVAPSWSWASIKGKVVAKLLSDPNTELLYRLDDYKLEYATSDETGAVLGGLLRLSGSLRRLKLLRRENGLNRWDSWAMVIDDVEDKWRKAKRKWNPWMVKLDDPQESYDEENESGMLYCMPAEDYPSRPKHNFLTLFLLQVVDPSQATFRRIGVATGDKGYIGHMVQPGESDVGKSQPSTELDGSGKTAIPCAAYKDGIYSIYVL</sequence>
<accession>A0A9W8VDF7</accession>